<reference evidence="3 4" key="1">
    <citation type="journal article" date="2004" name="Science">
        <title>The genome of the diatom Thalassiosira pseudonana: ecology, evolution, and metabolism.</title>
        <authorList>
            <person name="Armbrust E.V."/>
            <person name="Berges J.A."/>
            <person name="Bowler C."/>
            <person name="Green B.R."/>
            <person name="Martinez D."/>
            <person name="Putnam N.H."/>
            <person name="Zhou S."/>
            <person name="Allen A.E."/>
            <person name="Apt K.E."/>
            <person name="Bechner M."/>
            <person name="Brzezinski M.A."/>
            <person name="Chaal B.K."/>
            <person name="Chiovitti A."/>
            <person name="Davis A.K."/>
            <person name="Demarest M.S."/>
            <person name="Detter J.C."/>
            <person name="Glavina T."/>
            <person name="Goodstein D."/>
            <person name="Hadi M.Z."/>
            <person name="Hellsten U."/>
            <person name="Hildebrand M."/>
            <person name="Jenkins B.D."/>
            <person name="Jurka J."/>
            <person name="Kapitonov V.V."/>
            <person name="Kroger N."/>
            <person name="Lau W.W."/>
            <person name="Lane T.W."/>
            <person name="Larimer F.W."/>
            <person name="Lippmeier J.C."/>
            <person name="Lucas S."/>
            <person name="Medina M."/>
            <person name="Montsant A."/>
            <person name="Obornik M."/>
            <person name="Parker M.S."/>
            <person name="Palenik B."/>
            <person name="Pazour G.J."/>
            <person name="Richardson P.M."/>
            <person name="Rynearson T.A."/>
            <person name="Saito M.A."/>
            <person name="Schwartz D.C."/>
            <person name="Thamatrakoln K."/>
            <person name="Valentin K."/>
            <person name="Vardi A."/>
            <person name="Wilkerson F.P."/>
            <person name="Rokhsar D.S."/>
        </authorList>
    </citation>
    <scope>NUCLEOTIDE SEQUENCE [LARGE SCALE GENOMIC DNA]</scope>
    <source>
        <strain evidence="3 4">CCMP1335</strain>
    </source>
</reference>
<dbReference type="InterPro" id="IPR005114">
    <property type="entry name" value="Helicase_assoc"/>
</dbReference>
<sequence length="785" mass="87620">MSSSAKVHRLTPRRKVQSGPSSSSAAAAAAALSMERHASSSAAAANRMPLNRNNNEPSVETHVEHDDGMAALSPSPHNISSSADGASASCSPDNSTPHSHSTQTTMVSSSAASSTILTAAHVKQQRRTMDVDNEAIGDDETSSESSKATTTSSTASSNGDSSDSDSDNAGDVNDNSSSSSSNDPQRKSLLSQIDTSKLSPGHSNIDSLSNYELLRLCNIQRNERKLEKLGLLRITTGVKMKNNGVGRGRKKGSGIGKGGAVGATTMKQQTKQHHTPLQAKTTTTPPKRTTHTLQSQSPYTTPSKRYLLWQNRYSQLQSFHSTHRHFRIPTNVAHHKPLSSWLNRQRKQYALYKEGEKSGLDEERVTLLERLMGVGLGKKKLIAMFGDEGSVGGFGIGGVQYGRSSVSKIRKKRKVKRSGKTGQIWSDGEEEDEEVSIERRMMQDFQEGEGDKDNVDIGSFDSFSESEDEDIYDEVAVRGRNRRDARGGGDRRVKSVSRGNRDYYSDEVSVDRAFLARRGGRSYDYELDDEESFLSDDYPLRSRGRMKMGQRGSRRSRRQLQDSYDTECTPKPTPYSKGVRQKKSALEQIEAVEEERYIVPDRRSKLSSKERLHSRSLFTRRSEYSDDDSDSPRRLTRTRSANGGKRKRRPGNNLQRSSKRWRREEKSYEHHGIREEVHYESKNRSNTPQPERKRKHKPMNEIIIAPSQSLTKYQMNKDLQKEHDQLMAEYGRLYGKKCLIVEKKTQLEYELRAMQAIMTGGGVSASKAIETMGGGDMLTLEAAKF</sequence>
<dbReference type="HOGENOM" id="CLU_357361_0_0_1"/>
<dbReference type="KEGG" id="tps:THAPSDRAFT_25727"/>
<feature type="compositionally biased region" description="Low complexity" evidence="1">
    <location>
        <begin position="80"/>
        <end position="91"/>
    </location>
</feature>
<protein>
    <recommendedName>
        <fullName evidence="2">Helicase-associated domain-containing protein</fullName>
    </recommendedName>
</protein>
<feature type="compositionally biased region" description="Low complexity" evidence="1">
    <location>
        <begin position="143"/>
        <end position="161"/>
    </location>
</feature>
<evidence type="ECO:0000313" key="3">
    <source>
        <dbReference type="EMBL" id="EED87813.1"/>
    </source>
</evidence>
<evidence type="ECO:0000259" key="2">
    <source>
        <dbReference type="Pfam" id="PF03457"/>
    </source>
</evidence>
<accession>B8CFJ5</accession>
<dbReference type="RefSeq" id="XP_002295033.1">
    <property type="nucleotide sequence ID" value="XM_002294997.1"/>
</dbReference>
<feature type="region of interest" description="Disordered" evidence="1">
    <location>
        <begin position="534"/>
        <end position="593"/>
    </location>
</feature>
<evidence type="ECO:0000313" key="4">
    <source>
        <dbReference type="Proteomes" id="UP000001449"/>
    </source>
</evidence>
<feature type="compositionally biased region" description="Basic residues" evidence="1">
    <location>
        <begin position="1"/>
        <end position="16"/>
    </location>
</feature>
<feature type="region of interest" description="Disordered" evidence="1">
    <location>
        <begin position="134"/>
        <end position="206"/>
    </location>
</feature>
<dbReference type="PANTHER" id="PTHR33418">
    <property type="entry name" value="HELICASE-ASSOCIATED"/>
    <property type="match status" value="1"/>
</dbReference>
<feature type="compositionally biased region" description="Basic and acidic residues" evidence="1">
    <location>
        <begin position="662"/>
        <end position="683"/>
    </location>
</feature>
<dbReference type="InParanoid" id="B8CFJ5"/>
<proteinExistence type="predicted"/>
<dbReference type="Gene3D" id="6.10.140.530">
    <property type="match status" value="1"/>
</dbReference>
<feature type="compositionally biased region" description="Low complexity" evidence="1">
    <location>
        <begin position="21"/>
        <end position="31"/>
    </location>
</feature>
<keyword evidence="4" id="KW-1185">Reference proteome</keyword>
<name>B8CFJ5_THAPS</name>
<dbReference type="EMBL" id="CM000653">
    <property type="protein sequence ID" value="EED87813.1"/>
    <property type="molecule type" value="Genomic_DNA"/>
</dbReference>
<feature type="compositionally biased region" description="Basic residues" evidence="1">
    <location>
        <begin position="542"/>
        <end position="558"/>
    </location>
</feature>
<feature type="region of interest" description="Disordered" evidence="1">
    <location>
        <begin position="621"/>
        <end position="698"/>
    </location>
</feature>
<gene>
    <name evidence="3" type="ORF">THAPSDRAFT_25727</name>
</gene>
<dbReference type="Pfam" id="PF03457">
    <property type="entry name" value="HA"/>
    <property type="match status" value="1"/>
</dbReference>
<feature type="domain" description="Helicase-associated" evidence="2">
    <location>
        <begin position="309"/>
        <end position="371"/>
    </location>
</feature>
<dbReference type="PANTHER" id="PTHR33418:SF1">
    <property type="entry name" value="HELICASE-ASSOCIATED DOMAIN-CONTAINING PROTEIN"/>
    <property type="match status" value="1"/>
</dbReference>
<feature type="compositionally biased region" description="Basic and acidic residues" evidence="1">
    <location>
        <begin position="59"/>
        <end position="68"/>
    </location>
</feature>
<feature type="compositionally biased region" description="Low complexity" evidence="1">
    <location>
        <begin position="101"/>
        <end position="112"/>
    </location>
</feature>
<reference evidence="3 4" key="2">
    <citation type="journal article" date="2008" name="Nature">
        <title>The Phaeodactylum genome reveals the evolutionary history of diatom genomes.</title>
        <authorList>
            <person name="Bowler C."/>
            <person name="Allen A.E."/>
            <person name="Badger J.H."/>
            <person name="Grimwood J."/>
            <person name="Jabbari K."/>
            <person name="Kuo A."/>
            <person name="Maheswari U."/>
            <person name="Martens C."/>
            <person name="Maumus F."/>
            <person name="Otillar R.P."/>
            <person name="Rayko E."/>
            <person name="Salamov A."/>
            <person name="Vandepoele K."/>
            <person name="Beszteri B."/>
            <person name="Gruber A."/>
            <person name="Heijde M."/>
            <person name="Katinka M."/>
            <person name="Mock T."/>
            <person name="Valentin K."/>
            <person name="Verret F."/>
            <person name="Berges J.A."/>
            <person name="Brownlee C."/>
            <person name="Cadoret J.P."/>
            <person name="Chiovitti A."/>
            <person name="Choi C.J."/>
            <person name="Coesel S."/>
            <person name="De Martino A."/>
            <person name="Detter J.C."/>
            <person name="Durkin C."/>
            <person name="Falciatore A."/>
            <person name="Fournet J."/>
            <person name="Haruta M."/>
            <person name="Huysman M.J."/>
            <person name="Jenkins B.D."/>
            <person name="Jiroutova K."/>
            <person name="Jorgensen R.E."/>
            <person name="Joubert Y."/>
            <person name="Kaplan A."/>
            <person name="Kroger N."/>
            <person name="Kroth P.G."/>
            <person name="La Roche J."/>
            <person name="Lindquist E."/>
            <person name="Lommer M."/>
            <person name="Martin-Jezequel V."/>
            <person name="Lopez P.J."/>
            <person name="Lucas S."/>
            <person name="Mangogna M."/>
            <person name="McGinnis K."/>
            <person name="Medlin L.K."/>
            <person name="Montsant A."/>
            <person name="Oudot-Le Secq M.P."/>
            <person name="Napoli C."/>
            <person name="Obornik M."/>
            <person name="Parker M.S."/>
            <person name="Petit J.L."/>
            <person name="Porcel B.M."/>
            <person name="Poulsen N."/>
            <person name="Robison M."/>
            <person name="Rychlewski L."/>
            <person name="Rynearson T.A."/>
            <person name="Schmutz J."/>
            <person name="Shapiro H."/>
            <person name="Siaut M."/>
            <person name="Stanley M."/>
            <person name="Sussman M.R."/>
            <person name="Taylor A.R."/>
            <person name="Vardi A."/>
            <person name="von Dassow P."/>
            <person name="Vyverman W."/>
            <person name="Willis A."/>
            <person name="Wyrwicz L.S."/>
            <person name="Rokhsar D.S."/>
            <person name="Weissenbach J."/>
            <person name="Armbrust E.V."/>
            <person name="Green B.R."/>
            <person name="Van de Peer Y."/>
            <person name="Grigoriev I.V."/>
        </authorList>
    </citation>
    <scope>NUCLEOTIDE SEQUENCE [LARGE SCALE GENOMIC DNA]</scope>
    <source>
        <strain evidence="3 4">CCMP1335</strain>
    </source>
</reference>
<dbReference type="AlphaFoldDB" id="B8CFJ5"/>
<feature type="region of interest" description="Disordered" evidence="1">
    <location>
        <begin position="267"/>
        <end position="299"/>
    </location>
</feature>
<dbReference type="Proteomes" id="UP000001449">
    <property type="component" value="Chromosome 22"/>
</dbReference>
<feature type="compositionally biased region" description="Polar residues" evidence="1">
    <location>
        <begin position="188"/>
        <end position="206"/>
    </location>
</feature>
<dbReference type="GeneID" id="7442833"/>
<feature type="region of interest" description="Disordered" evidence="1">
    <location>
        <begin position="1"/>
        <end position="112"/>
    </location>
</feature>
<evidence type="ECO:0000256" key="1">
    <source>
        <dbReference type="SAM" id="MobiDB-lite"/>
    </source>
</evidence>
<organism evidence="3 4">
    <name type="scientific">Thalassiosira pseudonana</name>
    <name type="common">Marine diatom</name>
    <name type="synonym">Cyclotella nana</name>
    <dbReference type="NCBI Taxonomy" id="35128"/>
    <lineage>
        <taxon>Eukaryota</taxon>
        <taxon>Sar</taxon>
        <taxon>Stramenopiles</taxon>
        <taxon>Ochrophyta</taxon>
        <taxon>Bacillariophyta</taxon>
        <taxon>Coscinodiscophyceae</taxon>
        <taxon>Thalassiosirophycidae</taxon>
        <taxon>Thalassiosirales</taxon>
        <taxon>Thalassiosiraceae</taxon>
        <taxon>Thalassiosira</taxon>
    </lineage>
</organism>
<feature type="region of interest" description="Disordered" evidence="1">
    <location>
        <begin position="445"/>
        <end position="468"/>
    </location>
</feature>
<dbReference type="PaxDb" id="35128-Thaps25727"/>
<feature type="compositionally biased region" description="Low complexity" evidence="1">
    <location>
        <begin position="169"/>
        <end position="183"/>
    </location>
</feature>